<keyword evidence="3 7" id="KW-0812">Transmembrane</keyword>
<feature type="transmembrane region" description="Helical" evidence="7">
    <location>
        <begin position="12"/>
        <end position="32"/>
    </location>
</feature>
<feature type="transmembrane region" description="Helical" evidence="7">
    <location>
        <begin position="447"/>
        <end position="465"/>
    </location>
</feature>
<dbReference type="KEGG" id="soy:115875526"/>
<dbReference type="OrthoDB" id="2985014at2759"/>
<feature type="domain" description="Major facilitator superfamily (MFS) profile" evidence="8">
    <location>
        <begin position="21"/>
        <end position="470"/>
    </location>
</feature>
<sequence length="506" mass="55651">MAFIKLQNKNLVPIRALIWVMLFTCTFVLYMLRTNLSIIILAMVSTKGNNSTSTIIPECILKNSNYTVTKYSNLTNLEQESLIHSVQYEWSPQLQGLILGAYFWGFVIAGIPAAAVAEKFGPRICVTISFLASTVLTLLGPLCASIHPNLLIASRFFIGLFGAIIYPAIHCLISKWAPPSEKGKFISATLGGSLGTVITWPLLGSVIDSLGWEWAFYITGLIVLAWTFAWLFLVHDTPQNHPWITSEEKEHIDTSLAGTISNKSRIPPYKSIAASLPAWALFIAQFGNLWGLFFLMTAGPYFMSTVLGFNIGHTGMLAALPYLARMLAGFVFGGVGDFILRRKLMSKTEIRKSFTILSHLIPGVLLLAQTFAGCHINWAVILLTLSLASNGAGTITNLSNAQDLAPNFAGTIYGIANCIGSTTGFISPMVVGYLTSEHNGMHEWHRIFYIGALVYVACGVFFIIFGKGEIQDWNYDEEDRKKDVESSLKEVQGVENKAFDKDGESK</sequence>
<proteinExistence type="predicted"/>
<dbReference type="InterPro" id="IPR020846">
    <property type="entry name" value="MFS_dom"/>
</dbReference>
<evidence type="ECO:0000313" key="10">
    <source>
        <dbReference type="RefSeq" id="XP_030746865.1"/>
    </source>
</evidence>
<evidence type="ECO:0000256" key="5">
    <source>
        <dbReference type="ARBA" id="ARBA00022989"/>
    </source>
</evidence>
<dbReference type="InterPro" id="IPR036259">
    <property type="entry name" value="MFS_trans_sf"/>
</dbReference>
<comment type="subcellular location">
    <subcellularLocation>
        <location evidence="1">Membrane</location>
        <topology evidence="1">Multi-pass membrane protein</topology>
    </subcellularLocation>
</comment>
<evidence type="ECO:0000259" key="8">
    <source>
        <dbReference type="PROSITE" id="PS50850"/>
    </source>
</evidence>
<keyword evidence="9" id="KW-1185">Reference proteome</keyword>
<keyword evidence="6 7" id="KW-0472">Membrane</keyword>
<accession>A0A6J2X6R1</accession>
<evidence type="ECO:0000313" key="9">
    <source>
        <dbReference type="Proteomes" id="UP000504635"/>
    </source>
</evidence>
<dbReference type="PROSITE" id="PS50850">
    <property type="entry name" value="MFS"/>
    <property type="match status" value="1"/>
</dbReference>
<feature type="transmembrane region" description="Helical" evidence="7">
    <location>
        <begin position="97"/>
        <end position="117"/>
    </location>
</feature>
<keyword evidence="5 7" id="KW-1133">Transmembrane helix</keyword>
<dbReference type="Gene3D" id="1.20.1250.20">
    <property type="entry name" value="MFS general substrate transporter like domains"/>
    <property type="match status" value="2"/>
</dbReference>
<name>A0A6J2X6R1_SITOR</name>
<gene>
    <name evidence="10 11" type="primary">LOC115875526</name>
</gene>
<dbReference type="GO" id="GO:0016020">
    <property type="term" value="C:membrane"/>
    <property type="evidence" value="ECO:0007669"/>
    <property type="project" value="UniProtKB-SubCell"/>
</dbReference>
<dbReference type="Pfam" id="PF07690">
    <property type="entry name" value="MFS_1"/>
    <property type="match status" value="1"/>
</dbReference>
<evidence type="ECO:0000256" key="3">
    <source>
        <dbReference type="ARBA" id="ARBA00022692"/>
    </source>
</evidence>
<feature type="transmembrane region" description="Helical" evidence="7">
    <location>
        <begin position="360"/>
        <end position="388"/>
    </location>
</feature>
<organism evidence="9 11">
    <name type="scientific">Sitophilus oryzae</name>
    <name type="common">Rice weevil</name>
    <name type="synonym">Curculio oryzae</name>
    <dbReference type="NCBI Taxonomy" id="7048"/>
    <lineage>
        <taxon>Eukaryota</taxon>
        <taxon>Metazoa</taxon>
        <taxon>Ecdysozoa</taxon>
        <taxon>Arthropoda</taxon>
        <taxon>Hexapoda</taxon>
        <taxon>Insecta</taxon>
        <taxon>Pterygota</taxon>
        <taxon>Neoptera</taxon>
        <taxon>Endopterygota</taxon>
        <taxon>Coleoptera</taxon>
        <taxon>Polyphaga</taxon>
        <taxon>Cucujiformia</taxon>
        <taxon>Curculionidae</taxon>
        <taxon>Dryophthorinae</taxon>
        <taxon>Sitophilus</taxon>
    </lineage>
</organism>
<dbReference type="PANTHER" id="PTHR11662">
    <property type="entry name" value="SOLUTE CARRIER FAMILY 17"/>
    <property type="match status" value="1"/>
</dbReference>
<evidence type="ECO:0000313" key="11">
    <source>
        <dbReference type="RefSeq" id="XP_030746866.1"/>
    </source>
</evidence>
<evidence type="ECO:0000256" key="7">
    <source>
        <dbReference type="SAM" id="Phobius"/>
    </source>
</evidence>
<dbReference type="CDD" id="cd17318">
    <property type="entry name" value="MFS_SLC17"/>
    <property type="match status" value="1"/>
</dbReference>
<dbReference type="AlphaFoldDB" id="A0A6J2X6R1"/>
<dbReference type="PANTHER" id="PTHR11662:SF336">
    <property type="entry name" value="LP19554P"/>
    <property type="match status" value="1"/>
</dbReference>
<dbReference type="InterPro" id="IPR050382">
    <property type="entry name" value="MFS_Na/Anion_cotransporter"/>
</dbReference>
<dbReference type="SUPFAM" id="SSF103473">
    <property type="entry name" value="MFS general substrate transporter"/>
    <property type="match status" value="1"/>
</dbReference>
<protein>
    <submittedName>
        <fullName evidence="10 11">Sialin-like</fullName>
    </submittedName>
</protein>
<keyword evidence="4" id="KW-0769">Symport</keyword>
<feature type="transmembrane region" description="Helical" evidence="7">
    <location>
        <begin position="185"/>
        <end position="203"/>
    </location>
</feature>
<feature type="transmembrane region" description="Helical" evidence="7">
    <location>
        <begin position="279"/>
        <end position="302"/>
    </location>
</feature>
<dbReference type="RefSeq" id="XP_030746866.1">
    <property type="nucleotide sequence ID" value="XM_030891006.1"/>
</dbReference>
<feature type="transmembrane region" description="Helical" evidence="7">
    <location>
        <begin position="124"/>
        <end position="147"/>
    </location>
</feature>
<keyword evidence="2" id="KW-0813">Transport</keyword>
<dbReference type="Proteomes" id="UP000504635">
    <property type="component" value="Unplaced"/>
</dbReference>
<dbReference type="InterPro" id="IPR011701">
    <property type="entry name" value="MFS"/>
</dbReference>
<evidence type="ECO:0000256" key="1">
    <source>
        <dbReference type="ARBA" id="ARBA00004141"/>
    </source>
</evidence>
<dbReference type="GeneID" id="115875526"/>
<feature type="transmembrane region" description="Helical" evidence="7">
    <location>
        <begin position="322"/>
        <end position="340"/>
    </location>
</feature>
<evidence type="ECO:0000256" key="2">
    <source>
        <dbReference type="ARBA" id="ARBA00022448"/>
    </source>
</evidence>
<evidence type="ECO:0000256" key="4">
    <source>
        <dbReference type="ARBA" id="ARBA00022847"/>
    </source>
</evidence>
<dbReference type="FunFam" id="1.20.1250.20:FF:000003">
    <property type="entry name" value="Solute carrier family 17 member 3"/>
    <property type="match status" value="1"/>
</dbReference>
<dbReference type="RefSeq" id="XP_030746865.1">
    <property type="nucleotide sequence ID" value="XM_030891005.1"/>
</dbReference>
<feature type="transmembrane region" description="Helical" evidence="7">
    <location>
        <begin position="215"/>
        <end position="234"/>
    </location>
</feature>
<dbReference type="GO" id="GO:0015293">
    <property type="term" value="F:symporter activity"/>
    <property type="evidence" value="ECO:0007669"/>
    <property type="project" value="UniProtKB-KW"/>
</dbReference>
<feature type="transmembrane region" description="Helical" evidence="7">
    <location>
        <begin position="408"/>
        <end position="435"/>
    </location>
</feature>
<dbReference type="GO" id="GO:0006820">
    <property type="term" value="P:monoatomic anion transport"/>
    <property type="evidence" value="ECO:0007669"/>
    <property type="project" value="TreeGrafter"/>
</dbReference>
<evidence type="ECO:0000256" key="6">
    <source>
        <dbReference type="ARBA" id="ARBA00023136"/>
    </source>
</evidence>
<feature type="transmembrane region" description="Helical" evidence="7">
    <location>
        <begin position="153"/>
        <end position="173"/>
    </location>
</feature>
<reference evidence="10 11" key="1">
    <citation type="submission" date="2025-04" db="UniProtKB">
        <authorList>
            <consortium name="RefSeq"/>
        </authorList>
    </citation>
    <scope>IDENTIFICATION</scope>
    <source>
        <tissue evidence="10 11">Gonads</tissue>
    </source>
</reference>